<dbReference type="InterPro" id="IPR041492">
    <property type="entry name" value="HAD_2"/>
</dbReference>
<feature type="binding site" evidence="10">
    <location>
        <position position="16"/>
    </location>
    <ligand>
        <name>Mg(2+)</name>
        <dbReference type="ChEBI" id="CHEBI:18420"/>
    </ligand>
</feature>
<dbReference type="SFLD" id="SFLDG01135">
    <property type="entry name" value="C1.5.6:_HAD__Beta-PGM__Phospha"/>
    <property type="match status" value="1"/>
</dbReference>
<dbReference type="RefSeq" id="WP_119539295.1">
    <property type="nucleotide sequence ID" value="NZ_QYRN01000003.1"/>
</dbReference>
<comment type="cofactor">
    <cofactor evidence="2 10">
        <name>Mg(2+)</name>
        <dbReference type="ChEBI" id="CHEBI:18420"/>
    </cofactor>
</comment>
<protein>
    <recommendedName>
        <fullName evidence="5 10">Phosphoglycolate phosphatase</fullName>
        <shortName evidence="10">PGP</shortName>
        <shortName evidence="10">PGPase</shortName>
        <ecNumber evidence="5 10">3.1.3.18</ecNumber>
    </recommendedName>
</protein>
<dbReference type="GO" id="GO:0006281">
    <property type="term" value="P:DNA repair"/>
    <property type="evidence" value="ECO:0007669"/>
    <property type="project" value="TreeGrafter"/>
</dbReference>
<dbReference type="InterPro" id="IPR023198">
    <property type="entry name" value="PGP-like_dom2"/>
</dbReference>
<dbReference type="NCBIfam" id="TIGR01549">
    <property type="entry name" value="HAD-SF-IA-v1"/>
    <property type="match status" value="1"/>
</dbReference>
<evidence type="ECO:0000256" key="1">
    <source>
        <dbReference type="ARBA" id="ARBA00000830"/>
    </source>
</evidence>
<keyword evidence="8 10" id="KW-0460">Magnesium</keyword>
<accession>A0A3A1WLH3</accession>
<dbReference type="NCBIfam" id="TIGR01509">
    <property type="entry name" value="HAD-SF-IA-v3"/>
    <property type="match status" value="1"/>
</dbReference>
<dbReference type="UniPathway" id="UPA00865">
    <property type="reaction ID" value="UER00834"/>
</dbReference>
<feature type="binding site" evidence="10">
    <location>
        <position position="176"/>
    </location>
    <ligand>
        <name>Mg(2+)</name>
        <dbReference type="ChEBI" id="CHEBI:18420"/>
    </ligand>
</feature>
<feature type="active site" description="Nucleophile" evidence="10">
    <location>
        <position position="14"/>
    </location>
</feature>
<gene>
    <name evidence="11" type="primary">gph</name>
    <name evidence="11" type="ORF">D3218_07655</name>
</gene>
<evidence type="ECO:0000256" key="3">
    <source>
        <dbReference type="ARBA" id="ARBA00004818"/>
    </source>
</evidence>
<evidence type="ECO:0000256" key="8">
    <source>
        <dbReference type="ARBA" id="ARBA00022842"/>
    </source>
</evidence>
<dbReference type="Gene3D" id="3.40.50.1000">
    <property type="entry name" value="HAD superfamily/HAD-like"/>
    <property type="match status" value="1"/>
</dbReference>
<dbReference type="SFLD" id="SFLDS00003">
    <property type="entry name" value="Haloacid_Dehalogenase"/>
    <property type="match status" value="1"/>
</dbReference>
<comment type="similarity">
    <text evidence="4 10">Belongs to the HAD-like hydrolase superfamily. CbbY/CbbZ/Gph/YieH family.</text>
</comment>
<comment type="function">
    <text evidence="10">Specifically catalyzes the dephosphorylation of 2-phosphoglycolate. Is involved in the dissimilation of the intracellular 2-phosphoglycolate formed during the DNA repair of 3'-phosphoglycolate ends, a major class of DNA lesions induced by oxidative stress.</text>
</comment>
<dbReference type="InterPro" id="IPR037512">
    <property type="entry name" value="PGPase_prok"/>
</dbReference>
<dbReference type="PRINTS" id="PR00413">
    <property type="entry name" value="HADHALOGNASE"/>
</dbReference>
<dbReference type="AlphaFoldDB" id="A0A3A1WLH3"/>
<keyword evidence="6 10" id="KW-0479">Metal-binding</keyword>
<evidence type="ECO:0000256" key="7">
    <source>
        <dbReference type="ARBA" id="ARBA00022801"/>
    </source>
</evidence>
<dbReference type="GO" id="GO:0046295">
    <property type="term" value="P:glycolate biosynthetic process"/>
    <property type="evidence" value="ECO:0007669"/>
    <property type="project" value="UniProtKB-UniRule"/>
</dbReference>
<dbReference type="OrthoDB" id="9793014at2"/>
<keyword evidence="9 10" id="KW-0119">Carbohydrate metabolism</keyword>
<dbReference type="Pfam" id="PF13419">
    <property type="entry name" value="HAD_2"/>
    <property type="match status" value="1"/>
</dbReference>
<comment type="caution">
    <text evidence="11">The sequence shown here is derived from an EMBL/GenBank/DDBJ whole genome shotgun (WGS) entry which is preliminary data.</text>
</comment>
<sequence>MSETPSWPRAVLFDLDGTLVDSLPDIHAALNQTMESLGEPPFTIEAVGRMVGQGVQVLIGRAYEGLGKEIDVATRDKIAERYLAIYSARATELTTLNAGATDAVRLLAERNIALGVVTNKPAAETADILAHFGLADRMAVVVGGDAGPRKKPAPDLLIHACRQLGIEPGEALFVGDSENDVEAAQAAGMAVVAMRGGYTATGIEALGADLVLDRLDEMPARLGEVRRPVA</sequence>
<proteinExistence type="inferred from homology"/>
<evidence type="ECO:0000256" key="2">
    <source>
        <dbReference type="ARBA" id="ARBA00001946"/>
    </source>
</evidence>
<dbReference type="EMBL" id="QYRN01000003">
    <property type="protein sequence ID" value="RIY02159.1"/>
    <property type="molecule type" value="Genomic_DNA"/>
</dbReference>
<dbReference type="InterPro" id="IPR036412">
    <property type="entry name" value="HAD-like_sf"/>
</dbReference>
<dbReference type="SUPFAM" id="SSF56784">
    <property type="entry name" value="HAD-like"/>
    <property type="match status" value="1"/>
</dbReference>
<dbReference type="PANTHER" id="PTHR43434">
    <property type="entry name" value="PHOSPHOGLYCOLATE PHOSPHATASE"/>
    <property type="match status" value="1"/>
</dbReference>
<keyword evidence="12" id="KW-1185">Reference proteome</keyword>
<evidence type="ECO:0000256" key="4">
    <source>
        <dbReference type="ARBA" id="ARBA00006171"/>
    </source>
</evidence>
<dbReference type="GO" id="GO:0008967">
    <property type="term" value="F:phosphoglycolate phosphatase activity"/>
    <property type="evidence" value="ECO:0007669"/>
    <property type="project" value="UniProtKB-UniRule"/>
</dbReference>
<evidence type="ECO:0000256" key="5">
    <source>
        <dbReference type="ARBA" id="ARBA00013078"/>
    </source>
</evidence>
<dbReference type="SFLD" id="SFLDG01129">
    <property type="entry name" value="C1.5:_HAD__Beta-PGM__Phosphata"/>
    <property type="match status" value="1"/>
</dbReference>
<dbReference type="InterPro" id="IPR023214">
    <property type="entry name" value="HAD_sf"/>
</dbReference>
<dbReference type="GO" id="GO:0005975">
    <property type="term" value="P:carbohydrate metabolic process"/>
    <property type="evidence" value="ECO:0007669"/>
    <property type="project" value="InterPro"/>
</dbReference>
<organism evidence="11 12">
    <name type="scientific">Aureimonas flava</name>
    <dbReference type="NCBI Taxonomy" id="2320271"/>
    <lineage>
        <taxon>Bacteria</taxon>
        <taxon>Pseudomonadati</taxon>
        <taxon>Pseudomonadota</taxon>
        <taxon>Alphaproteobacteria</taxon>
        <taxon>Hyphomicrobiales</taxon>
        <taxon>Aurantimonadaceae</taxon>
        <taxon>Aureimonas</taxon>
    </lineage>
</organism>
<dbReference type="GO" id="GO:0046872">
    <property type="term" value="F:metal ion binding"/>
    <property type="evidence" value="ECO:0007669"/>
    <property type="project" value="UniProtKB-KW"/>
</dbReference>
<feature type="binding site" evidence="10">
    <location>
        <position position="14"/>
    </location>
    <ligand>
        <name>Mg(2+)</name>
        <dbReference type="ChEBI" id="CHEBI:18420"/>
    </ligand>
</feature>
<dbReference type="Proteomes" id="UP000265750">
    <property type="component" value="Unassembled WGS sequence"/>
</dbReference>
<dbReference type="PANTHER" id="PTHR43434:SF23">
    <property type="entry name" value="PHOSPHOGLYCOLATE PHOSPHATASE"/>
    <property type="match status" value="1"/>
</dbReference>
<evidence type="ECO:0000256" key="10">
    <source>
        <dbReference type="HAMAP-Rule" id="MF_00495"/>
    </source>
</evidence>
<dbReference type="Gene3D" id="1.10.150.240">
    <property type="entry name" value="Putative phosphatase, domain 2"/>
    <property type="match status" value="1"/>
</dbReference>
<dbReference type="HAMAP" id="MF_00495">
    <property type="entry name" value="GPH_hydrolase_bact"/>
    <property type="match status" value="1"/>
</dbReference>
<reference evidence="12" key="1">
    <citation type="submission" date="2018-09" db="EMBL/GenBank/DDBJ databases">
        <authorList>
            <person name="Tuo L."/>
        </authorList>
    </citation>
    <scope>NUCLEOTIDE SEQUENCE [LARGE SCALE GENOMIC DNA]</scope>
    <source>
        <strain evidence="12">M2BS4Y-1</strain>
    </source>
</reference>
<dbReference type="GO" id="GO:0005829">
    <property type="term" value="C:cytosol"/>
    <property type="evidence" value="ECO:0007669"/>
    <property type="project" value="TreeGrafter"/>
</dbReference>
<evidence type="ECO:0000256" key="6">
    <source>
        <dbReference type="ARBA" id="ARBA00022723"/>
    </source>
</evidence>
<dbReference type="EC" id="3.1.3.18" evidence="5 10"/>
<name>A0A3A1WLH3_9HYPH</name>
<comment type="pathway">
    <text evidence="3 10">Organic acid metabolism; glycolate biosynthesis; glycolate from 2-phosphoglycolate: step 1/1.</text>
</comment>
<keyword evidence="7 10" id="KW-0378">Hydrolase</keyword>
<evidence type="ECO:0000313" key="12">
    <source>
        <dbReference type="Proteomes" id="UP000265750"/>
    </source>
</evidence>
<dbReference type="NCBIfam" id="TIGR01449">
    <property type="entry name" value="PGP_bact"/>
    <property type="match status" value="1"/>
</dbReference>
<dbReference type="InterPro" id="IPR050155">
    <property type="entry name" value="HAD-like_hydrolase_sf"/>
</dbReference>
<comment type="catalytic activity">
    <reaction evidence="1 10">
        <text>2-phosphoglycolate + H2O = glycolate + phosphate</text>
        <dbReference type="Rhea" id="RHEA:14369"/>
        <dbReference type="ChEBI" id="CHEBI:15377"/>
        <dbReference type="ChEBI" id="CHEBI:29805"/>
        <dbReference type="ChEBI" id="CHEBI:43474"/>
        <dbReference type="ChEBI" id="CHEBI:58033"/>
        <dbReference type="EC" id="3.1.3.18"/>
    </reaction>
</comment>
<evidence type="ECO:0000313" key="11">
    <source>
        <dbReference type="EMBL" id="RIY02159.1"/>
    </source>
</evidence>
<evidence type="ECO:0000256" key="9">
    <source>
        <dbReference type="ARBA" id="ARBA00023277"/>
    </source>
</evidence>
<dbReference type="InterPro" id="IPR006439">
    <property type="entry name" value="HAD-SF_hydro_IA"/>
</dbReference>